<evidence type="ECO:0000313" key="1">
    <source>
        <dbReference type="EMBL" id="GAA4258127.1"/>
    </source>
</evidence>
<sequence>MRDIEGLLDDVYAGQGRVSRSEIYRRAVAMNLPAEVVTVLESLPEGEYAQEEAGEALAQLRERRVVPADEAMGVPATSLSSADLSRELRHLHATRDDALRHASSRALATHDERTAELEAEYLRRFPDREVDPRRLRPGARAQSAV</sequence>
<accession>A0ABP8DL21</accession>
<dbReference type="RefSeq" id="WP_345135073.1">
    <property type="nucleotide sequence ID" value="NZ_BAABAT010000030.1"/>
</dbReference>
<dbReference type="Pfam" id="PF19655">
    <property type="entry name" value="DUF6158"/>
    <property type="match status" value="1"/>
</dbReference>
<gene>
    <name evidence="1" type="ORF">GCM10022255_077610</name>
</gene>
<proteinExistence type="predicted"/>
<protein>
    <submittedName>
        <fullName evidence="1">Uncharacterized protein</fullName>
    </submittedName>
</protein>
<dbReference type="EMBL" id="BAABAT010000030">
    <property type="protein sequence ID" value="GAA4258127.1"/>
    <property type="molecule type" value="Genomic_DNA"/>
</dbReference>
<organism evidence="1 2">
    <name type="scientific">Dactylosporangium darangshiense</name>
    <dbReference type="NCBI Taxonomy" id="579108"/>
    <lineage>
        <taxon>Bacteria</taxon>
        <taxon>Bacillati</taxon>
        <taxon>Actinomycetota</taxon>
        <taxon>Actinomycetes</taxon>
        <taxon>Micromonosporales</taxon>
        <taxon>Micromonosporaceae</taxon>
        <taxon>Dactylosporangium</taxon>
    </lineage>
</organism>
<dbReference type="Proteomes" id="UP001500620">
    <property type="component" value="Unassembled WGS sequence"/>
</dbReference>
<reference evidence="2" key="1">
    <citation type="journal article" date="2019" name="Int. J. Syst. Evol. Microbiol.">
        <title>The Global Catalogue of Microorganisms (GCM) 10K type strain sequencing project: providing services to taxonomists for standard genome sequencing and annotation.</title>
        <authorList>
            <consortium name="The Broad Institute Genomics Platform"/>
            <consortium name="The Broad Institute Genome Sequencing Center for Infectious Disease"/>
            <person name="Wu L."/>
            <person name="Ma J."/>
        </authorList>
    </citation>
    <scope>NUCLEOTIDE SEQUENCE [LARGE SCALE GENOMIC DNA]</scope>
    <source>
        <strain evidence="2">JCM 17441</strain>
    </source>
</reference>
<name>A0ABP8DL21_9ACTN</name>
<evidence type="ECO:0000313" key="2">
    <source>
        <dbReference type="Proteomes" id="UP001500620"/>
    </source>
</evidence>
<dbReference type="InterPro" id="IPR046156">
    <property type="entry name" value="DUF6158"/>
</dbReference>
<comment type="caution">
    <text evidence="1">The sequence shown here is derived from an EMBL/GenBank/DDBJ whole genome shotgun (WGS) entry which is preliminary data.</text>
</comment>
<keyword evidence="2" id="KW-1185">Reference proteome</keyword>